<dbReference type="InterPro" id="IPR010979">
    <property type="entry name" value="Ribosomal_uS13-like_H2TH"/>
</dbReference>
<dbReference type="SUPFAM" id="SSF46946">
    <property type="entry name" value="S13-like H2TH domain"/>
    <property type="match status" value="1"/>
</dbReference>
<reference evidence="9 10" key="1">
    <citation type="journal article" date="2017" name="Proc. Natl. Acad. Sci. U.S.A.">
        <title>Small genome symbiont underlies cuticle hardness in beetles.</title>
        <authorList>
            <person name="Anbutsu H."/>
            <person name="Moriyama M."/>
            <person name="Nikoh N."/>
            <person name="Hosokawa T."/>
            <person name="Futahashi R."/>
            <person name="Tanahashi M."/>
            <person name="Meng X.Y."/>
            <person name="Kuriwada T."/>
            <person name="Mori N."/>
            <person name="Oshima K."/>
            <person name="Hattori M."/>
            <person name="Fujie M."/>
            <person name="Satoh N."/>
            <person name="Maeda T."/>
            <person name="Shigenobu S."/>
            <person name="Koga R."/>
            <person name="Fukatsu T."/>
        </authorList>
    </citation>
    <scope>NUCLEOTIDE SEQUENCE [LARGE SCALE GENOMIC DNA]</scope>
    <source>
        <strain evidence="9">NARRFE1</strain>
    </source>
</reference>
<dbReference type="OrthoDB" id="9803610at2"/>
<dbReference type="PROSITE" id="PS00646">
    <property type="entry name" value="RIBOSOMAL_S13_1"/>
    <property type="match status" value="1"/>
</dbReference>
<keyword evidence="7" id="KW-0820">tRNA-binding</keyword>
<dbReference type="FunFam" id="1.10.8.50:FF:000001">
    <property type="entry name" value="30S ribosomal protein S13"/>
    <property type="match status" value="1"/>
</dbReference>
<dbReference type="KEGG" id="eor:NARRFE1_01770"/>
<comment type="function">
    <text evidence="7">Located at the top of the head of the 30S subunit, it contacts several helices of the 16S rRNA. In the 70S ribosome it contacts the 23S rRNA (bridge B1a) and protein L5 of the 50S subunit (bridge B1b), connecting the 2 subunits; these bridges are implicated in subunit movement. Contacts the tRNAs in the A and P-sites.</text>
</comment>
<keyword evidence="3 7" id="KW-0694">RNA-binding</keyword>
<gene>
    <name evidence="7 9" type="primary">rpsM</name>
    <name evidence="9" type="ORF">NARRFE1_01770</name>
</gene>
<dbReference type="PANTHER" id="PTHR10871:SF1">
    <property type="entry name" value="SMALL RIBOSOMAL SUBUNIT PROTEIN US13M"/>
    <property type="match status" value="1"/>
</dbReference>
<dbReference type="GO" id="GO:0000049">
    <property type="term" value="F:tRNA binding"/>
    <property type="evidence" value="ECO:0007669"/>
    <property type="project" value="UniProtKB-UniRule"/>
</dbReference>
<proteinExistence type="inferred from homology"/>
<dbReference type="EMBL" id="AP018161">
    <property type="protein sequence ID" value="BBA85112.1"/>
    <property type="molecule type" value="Genomic_DNA"/>
</dbReference>
<evidence type="ECO:0000256" key="5">
    <source>
        <dbReference type="ARBA" id="ARBA00023274"/>
    </source>
</evidence>
<comment type="similarity">
    <text evidence="1 7 8">Belongs to the universal ribosomal protein uS13 family.</text>
</comment>
<dbReference type="GO" id="GO:0015935">
    <property type="term" value="C:small ribosomal subunit"/>
    <property type="evidence" value="ECO:0007669"/>
    <property type="project" value="TreeGrafter"/>
</dbReference>
<dbReference type="Gene3D" id="4.10.910.10">
    <property type="entry name" value="30s ribosomal protein s13, domain 2"/>
    <property type="match status" value="1"/>
</dbReference>
<keyword evidence="5 7" id="KW-0687">Ribonucleoprotein</keyword>
<dbReference type="GO" id="GO:0006412">
    <property type="term" value="P:translation"/>
    <property type="evidence" value="ECO:0007669"/>
    <property type="project" value="UniProtKB-UniRule"/>
</dbReference>
<dbReference type="Proteomes" id="UP000289537">
    <property type="component" value="Chromosome"/>
</dbReference>
<dbReference type="GO" id="GO:0005829">
    <property type="term" value="C:cytosol"/>
    <property type="evidence" value="ECO:0007669"/>
    <property type="project" value="TreeGrafter"/>
</dbReference>
<evidence type="ECO:0000256" key="4">
    <source>
        <dbReference type="ARBA" id="ARBA00022980"/>
    </source>
</evidence>
<evidence type="ECO:0000313" key="9">
    <source>
        <dbReference type="EMBL" id="BBA85112.1"/>
    </source>
</evidence>
<evidence type="ECO:0000256" key="7">
    <source>
        <dbReference type="HAMAP-Rule" id="MF_01315"/>
    </source>
</evidence>
<dbReference type="PANTHER" id="PTHR10871">
    <property type="entry name" value="30S RIBOSOMAL PROTEIN S13/40S RIBOSOMAL PROTEIN S18"/>
    <property type="match status" value="1"/>
</dbReference>
<evidence type="ECO:0000256" key="8">
    <source>
        <dbReference type="RuleBase" id="RU003830"/>
    </source>
</evidence>
<dbReference type="RefSeq" id="WP_148708459.1">
    <property type="nucleotide sequence ID" value="NZ_AP018161.1"/>
</dbReference>
<dbReference type="PIRSF" id="PIRSF002134">
    <property type="entry name" value="Ribosomal_S13"/>
    <property type="match status" value="1"/>
</dbReference>
<dbReference type="Gene3D" id="1.10.8.50">
    <property type="match status" value="1"/>
</dbReference>
<dbReference type="Pfam" id="PF00416">
    <property type="entry name" value="Ribosomal_S13"/>
    <property type="match status" value="1"/>
</dbReference>
<evidence type="ECO:0000256" key="6">
    <source>
        <dbReference type="ARBA" id="ARBA00035166"/>
    </source>
</evidence>
<comment type="subunit">
    <text evidence="7">Part of the 30S ribosomal subunit. Forms a loose heterodimer with protein S19. Forms two bridges to the 50S subunit in the 70S ribosome.</text>
</comment>
<keyword evidence="4 7" id="KW-0689">Ribosomal protein</keyword>
<dbReference type="GO" id="GO:0003735">
    <property type="term" value="F:structural constituent of ribosome"/>
    <property type="evidence" value="ECO:0007669"/>
    <property type="project" value="InterPro"/>
</dbReference>
<dbReference type="GO" id="GO:0019843">
    <property type="term" value="F:rRNA binding"/>
    <property type="evidence" value="ECO:0007669"/>
    <property type="project" value="UniProtKB-UniRule"/>
</dbReference>
<evidence type="ECO:0000256" key="3">
    <source>
        <dbReference type="ARBA" id="ARBA00022884"/>
    </source>
</evidence>
<organism evidence="9 10">
    <name type="scientific">endosymbiont of Rhynchophorus ferrugineus</name>
    <dbReference type="NCBI Taxonomy" id="1972133"/>
    <lineage>
        <taxon>Bacteria</taxon>
        <taxon>Pseudomonadati</taxon>
        <taxon>Pseudomonadota</taxon>
        <taxon>Gammaproteobacteria</taxon>
        <taxon>Candidatus Nardonella</taxon>
    </lineage>
</organism>
<dbReference type="HAMAP" id="MF_01315">
    <property type="entry name" value="Ribosomal_uS13"/>
    <property type="match status" value="1"/>
</dbReference>
<dbReference type="PROSITE" id="PS50159">
    <property type="entry name" value="RIBOSOMAL_S13_2"/>
    <property type="match status" value="1"/>
</dbReference>
<dbReference type="NCBIfam" id="TIGR03631">
    <property type="entry name" value="uS13_bact"/>
    <property type="match status" value="1"/>
</dbReference>
<evidence type="ECO:0000256" key="2">
    <source>
        <dbReference type="ARBA" id="ARBA00022730"/>
    </source>
</evidence>
<sequence>MRIIGKNIPDNKCIYISLTYIYGIGKSLSLKICNKLNIYLYKKVCDLDENEINLIRKELSNYIIEGELIRNNSFNIKKLIDIGTYRGFRHKKKLPCRGQRTRTNSKTCKKKKNKIF</sequence>
<dbReference type="InterPro" id="IPR001892">
    <property type="entry name" value="Ribosomal_uS13"/>
</dbReference>
<keyword evidence="10" id="KW-1185">Reference proteome</keyword>
<name>A0A2Z5TIP9_9GAMM</name>
<dbReference type="AlphaFoldDB" id="A0A2Z5TIP9"/>
<dbReference type="InterPro" id="IPR018269">
    <property type="entry name" value="Ribosomal_uS13_CS"/>
</dbReference>
<evidence type="ECO:0000313" key="10">
    <source>
        <dbReference type="Proteomes" id="UP000289537"/>
    </source>
</evidence>
<protein>
    <recommendedName>
        <fullName evidence="6 7">Small ribosomal subunit protein uS13</fullName>
    </recommendedName>
</protein>
<dbReference type="InterPro" id="IPR027437">
    <property type="entry name" value="Rbsml_uS13_C"/>
</dbReference>
<dbReference type="InterPro" id="IPR019980">
    <property type="entry name" value="Ribosomal_uS13_bac-type"/>
</dbReference>
<keyword evidence="2 7" id="KW-0699">rRNA-binding</keyword>
<evidence type="ECO:0000256" key="1">
    <source>
        <dbReference type="ARBA" id="ARBA00008080"/>
    </source>
</evidence>
<accession>A0A2Z5TIP9</accession>